<feature type="chain" id="PRO_5023904964" evidence="3">
    <location>
        <begin position="21"/>
        <end position="107"/>
    </location>
</feature>
<evidence type="ECO:0000256" key="1">
    <source>
        <dbReference type="ARBA" id="ARBA00022723"/>
    </source>
</evidence>
<evidence type="ECO:0000256" key="2">
    <source>
        <dbReference type="ARBA" id="ARBA00022842"/>
    </source>
</evidence>
<dbReference type="EMBL" id="RWGY01000039">
    <property type="protein sequence ID" value="TVU11198.1"/>
    <property type="molecule type" value="Genomic_DNA"/>
</dbReference>
<protein>
    <submittedName>
        <fullName evidence="4">Uncharacterized protein</fullName>
    </submittedName>
</protein>
<keyword evidence="2" id="KW-0460">Magnesium</keyword>
<dbReference type="PANTHER" id="PTHR46193:SF9">
    <property type="entry name" value="HALOACID DEHALOGENASE-LIKE HYDROLASE DOMAIN-CONTAINING PROTEIN SGPP"/>
    <property type="match status" value="1"/>
</dbReference>
<keyword evidence="5" id="KW-1185">Reference proteome</keyword>
<sequence>MISLLVLSDFFEAVIVGGECEKPERTLYPYLKVIKELQVSARHPFIFEDSACGIDAGVAARIPVISVGTRNPEKSLLEAGASLLFRDYEDPQSSGLHLKRSTGRKLS</sequence>
<name>A0A5J9TJW3_9POAL</name>
<evidence type="ECO:0000313" key="5">
    <source>
        <dbReference type="Proteomes" id="UP000324897"/>
    </source>
</evidence>
<dbReference type="GO" id="GO:0003824">
    <property type="term" value="F:catalytic activity"/>
    <property type="evidence" value="ECO:0007669"/>
    <property type="project" value="UniProtKB-ARBA"/>
</dbReference>
<dbReference type="Gene3D" id="3.40.50.1000">
    <property type="entry name" value="HAD superfamily/HAD-like"/>
    <property type="match status" value="1"/>
</dbReference>
<dbReference type="OrthoDB" id="40579at2759"/>
<dbReference type="PANTHER" id="PTHR46193">
    <property type="entry name" value="6-PHOSPHOGLUCONATE PHOSPHATASE"/>
    <property type="match status" value="1"/>
</dbReference>
<dbReference type="GO" id="GO:0046872">
    <property type="term" value="F:metal ion binding"/>
    <property type="evidence" value="ECO:0007669"/>
    <property type="project" value="UniProtKB-KW"/>
</dbReference>
<keyword evidence="1" id="KW-0479">Metal-binding</keyword>
<keyword evidence="3" id="KW-0732">Signal</keyword>
<proteinExistence type="predicted"/>
<dbReference type="Proteomes" id="UP000324897">
    <property type="component" value="Chromosome 3"/>
</dbReference>
<gene>
    <name evidence="4" type="ORF">EJB05_44769</name>
</gene>
<dbReference type="InterPro" id="IPR051600">
    <property type="entry name" value="Beta-PGM-like"/>
</dbReference>
<accession>A0A5J9TJW3</accession>
<dbReference type="InterPro" id="IPR036412">
    <property type="entry name" value="HAD-like_sf"/>
</dbReference>
<evidence type="ECO:0000256" key="3">
    <source>
        <dbReference type="SAM" id="SignalP"/>
    </source>
</evidence>
<feature type="signal peptide" evidence="3">
    <location>
        <begin position="1"/>
        <end position="20"/>
    </location>
</feature>
<dbReference type="AlphaFoldDB" id="A0A5J9TJW3"/>
<dbReference type="InterPro" id="IPR023214">
    <property type="entry name" value="HAD_sf"/>
</dbReference>
<dbReference type="SUPFAM" id="SSF56784">
    <property type="entry name" value="HAD-like"/>
    <property type="match status" value="1"/>
</dbReference>
<dbReference type="Gramene" id="TVU11198">
    <property type="protein sequence ID" value="TVU11198"/>
    <property type="gene ID" value="EJB05_44769"/>
</dbReference>
<organism evidence="4 5">
    <name type="scientific">Eragrostis curvula</name>
    <name type="common">weeping love grass</name>
    <dbReference type="NCBI Taxonomy" id="38414"/>
    <lineage>
        <taxon>Eukaryota</taxon>
        <taxon>Viridiplantae</taxon>
        <taxon>Streptophyta</taxon>
        <taxon>Embryophyta</taxon>
        <taxon>Tracheophyta</taxon>
        <taxon>Spermatophyta</taxon>
        <taxon>Magnoliopsida</taxon>
        <taxon>Liliopsida</taxon>
        <taxon>Poales</taxon>
        <taxon>Poaceae</taxon>
        <taxon>PACMAD clade</taxon>
        <taxon>Chloridoideae</taxon>
        <taxon>Eragrostideae</taxon>
        <taxon>Eragrostidinae</taxon>
        <taxon>Eragrostis</taxon>
    </lineage>
</organism>
<evidence type="ECO:0000313" key="4">
    <source>
        <dbReference type="EMBL" id="TVU11198.1"/>
    </source>
</evidence>
<comment type="caution">
    <text evidence="4">The sequence shown here is derived from an EMBL/GenBank/DDBJ whole genome shotgun (WGS) entry which is preliminary data.</text>
</comment>
<reference evidence="4 5" key="1">
    <citation type="journal article" date="2019" name="Sci. Rep.">
        <title>A high-quality genome of Eragrostis curvula grass provides insights into Poaceae evolution and supports new strategies to enhance forage quality.</title>
        <authorList>
            <person name="Carballo J."/>
            <person name="Santos B.A.C.M."/>
            <person name="Zappacosta D."/>
            <person name="Garbus I."/>
            <person name="Selva J.P."/>
            <person name="Gallo C.A."/>
            <person name="Diaz A."/>
            <person name="Albertini E."/>
            <person name="Caccamo M."/>
            <person name="Echenique V."/>
        </authorList>
    </citation>
    <scope>NUCLEOTIDE SEQUENCE [LARGE SCALE GENOMIC DNA]</scope>
    <source>
        <strain evidence="5">cv. Victoria</strain>
        <tissue evidence="4">Leaf</tissue>
    </source>
</reference>